<sequence>MASTHEGGNLTRRCGSHGYIVGDRLFLGDLTHRLWLENQKADSDGRVIRYLHVYCDTLEVFALSDDSISARVPSPIRWLRIFARSIIRRGSPVTEEGSPQWFVDPIPFLSPRFVLDPSSNFHLPTSNLGRVTILWNVADRPFKLFGHTLERGEATIGHNFIVSPDGSAKLSEVTRICPREFDTRHDIIDMLKNVKRIEAELPTLARRLLSLAVAGMNPESEQDTALDTCLHKEETKSRLAFVSLLTRTSPAMADVSRAASTLLFRLTIPEGARIWVPKHTFKDRDRLLNSWLTAARQVEEDYNNHKAELRDNRAGDRSVALMKQITKFQHQDASLDLKALQDRYERGMNAVTDLALDFASFKDEMSKARREFNTAVKQWEEDRRSEADIKSFFATVKLIAAIGITVYTLGAASGSVANSSVEVAEAISMVKTAIKEEKTSTSMKKAMKIISAIEKMSKGVDTARKYLLEAKAKIADKRKSGKTGASITPSELLPPVQLDPVNYFELLNQWDDYMLDNDAYFAKILKLEPHINEADNFQLAVKKVVGRARNMLEAQKELQSVEDKMRLAMAHVELRAQRESECEKLASSTPDAELIQAKLELGLKSIRLQVFLLFHETFCAHAFEGNLTYFPTNIRFREDKLASEFFTDVAALESLRGEHPGLHSLMATEEPLRFRTPTNGAKSNTSIFDPLWKDLLISEGRVAFQIPTHHEKAQRKCLASITHVALLFEGIEPSDPNADKDDMSVPLMVEFGPHMLQLEESGDESKFLGSTVQIQCQPSLVQKVGTRRKFYSIDGATMRPTLYTTGCVRIRQAKAKDGAKIKDWDLSTVTAIQLELHTESWGDAYGSD</sequence>
<proteinExistence type="predicted"/>
<reference evidence="2" key="1">
    <citation type="submission" date="2019-06" db="EMBL/GenBank/DDBJ databases">
        <authorList>
            <person name="Broberg M."/>
        </authorList>
    </citation>
    <scope>NUCLEOTIDE SEQUENCE [LARGE SCALE GENOMIC DNA]</scope>
</reference>
<evidence type="ECO:0000313" key="1">
    <source>
        <dbReference type="EMBL" id="CAH0055076.1"/>
    </source>
</evidence>
<dbReference type="EMBL" id="CABFOC020000053">
    <property type="protein sequence ID" value="CAH0055076.1"/>
    <property type="molecule type" value="Genomic_DNA"/>
</dbReference>
<gene>
    <name evidence="1" type="ORF">CSOL1703_00016979</name>
</gene>
<dbReference type="Proteomes" id="UP000775872">
    <property type="component" value="Unassembled WGS sequence"/>
</dbReference>
<reference evidence="1 2" key="2">
    <citation type="submission" date="2021-10" db="EMBL/GenBank/DDBJ databases">
        <authorList>
            <person name="Piombo E."/>
        </authorList>
    </citation>
    <scope>NUCLEOTIDE SEQUENCE [LARGE SCALE GENOMIC DNA]</scope>
</reference>
<name>A0A9N9ZGH7_9HYPO</name>
<protein>
    <submittedName>
        <fullName evidence="1">Uncharacterized protein</fullName>
    </submittedName>
</protein>
<dbReference type="OrthoDB" id="5140147at2759"/>
<organism evidence="1 2">
    <name type="scientific">Clonostachys solani</name>
    <dbReference type="NCBI Taxonomy" id="160281"/>
    <lineage>
        <taxon>Eukaryota</taxon>
        <taxon>Fungi</taxon>
        <taxon>Dikarya</taxon>
        <taxon>Ascomycota</taxon>
        <taxon>Pezizomycotina</taxon>
        <taxon>Sordariomycetes</taxon>
        <taxon>Hypocreomycetidae</taxon>
        <taxon>Hypocreales</taxon>
        <taxon>Bionectriaceae</taxon>
        <taxon>Clonostachys</taxon>
    </lineage>
</organism>
<keyword evidence="2" id="KW-1185">Reference proteome</keyword>
<evidence type="ECO:0000313" key="2">
    <source>
        <dbReference type="Proteomes" id="UP000775872"/>
    </source>
</evidence>
<accession>A0A9N9ZGH7</accession>
<dbReference type="AlphaFoldDB" id="A0A9N9ZGH7"/>
<comment type="caution">
    <text evidence="1">The sequence shown here is derived from an EMBL/GenBank/DDBJ whole genome shotgun (WGS) entry which is preliminary data.</text>
</comment>